<comment type="caution">
    <text evidence="3">The sequence shown here is derived from an EMBL/GenBank/DDBJ whole genome shotgun (WGS) entry which is preliminary data.</text>
</comment>
<proteinExistence type="predicted"/>
<dbReference type="AlphaFoldDB" id="A0A2P4XHS7"/>
<evidence type="ECO:0000256" key="2">
    <source>
        <dbReference type="SAM" id="MobiDB-lite"/>
    </source>
</evidence>
<organism evidence="3 4">
    <name type="scientific">Phytophthora palmivora</name>
    <dbReference type="NCBI Taxonomy" id="4796"/>
    <lineage>
        <taxon>Eukaryota</taxon>
        <taxon>Sar</taxon>
        <taxon>Stramenopiles</taxon>
        <taxon>Oomycota</taxon>
        <taxon>Peronosporomycetes</taxon>
        <taxon>Peronosporales</taxon>
        <taxon>Peronosporaceae</taxon>
        <taxon>Phytophthora</taxon>
    </lineage>
</organism>
<evidence type="ECO:0000313" key="3">
    <source>
        <dbReference type="EMBL" id="POM65100.1"/>
    </source>
</evidence>
<sequence length="318" mass="35898">MEWGFTRLVHSASDVGTLLLAISIPGVSRSTEIISPVDGWFHGLRCIHPCPSEVECIFQLSAGIRSQLQPQRGLMIADEKLQHWRRHALIGAMRTWTRLCCEFSITQARHSRLLALQTQAQARQAEQRAISEHIERQKAARSEDATELLVILAKSREAQEQRSQRRLLYAQRLANSIKQCDLARVCVAKQESAVKTLELELREIADLLNEARQAQEDCAQYARELHVLKRQIENASVKLNAARLAQKHQAHTPQEQELEPRVATPPTPVEKTPRHRRGIEDNNHSVTLAQKFVCDSPGCTCGIPRDVFVRVAAALNDE</sequence>
<accession>A0A2P4XHS7</accession>
<dbReference type="OrthoDB" id="127541at2759"/>
<name>A0A2P4XHS7_9STRA</name>
<dbReference type="Proteomes" id="UP000237271">
    <property type="component" value="Unassembled WGS sequence"/>
</dbReference>
<protein>
    <submittedName>
        <fullName evidence="3">Uncharacterized protein</fullName>
    </submittedName>
</protein>
<dbReference type="EMBL" id="NCKW01010599">
    <property type="protein sequence ID" value="POM65100.1"/>
    <property type="molecule type" value="Genomic_DNA"/>
</dbReference>
<feature type="coiled-coil region" evidence="1">
    <location>
        <begin position="187"/>
        <end position="245"/>
    </location>
</feature>
<evidence type="ECO:0000256" key="1">
    <source>
        <dbReference type="SAM" id="Coils"/>
    </source>
</evidence>
<keyword evidence="1" id="KW-0175">Coiled coil</keyword>
<reference evidence="3 4" key="1">
    <citation type="journal article" date="2017" name="Genome Biol. Evol.">
        <title>Phytophthora megakarya and P. palmivora, closely related causal agents of cacao black pod rot, underwent increases in genome sizes and gene numbers by different mechanisms.</title>
        <authorList>
            <person name="Ali S.S."/>
            <person name="Shao J."/>
            <person name="Lary D.J."/>
            <person name="Kronmiller B."/>
            <person name="Shen D."/>
            <person name="Strem M.D."/>
            <person name="Amoako-Attah I."/>
            <person name="Akrofi A.Y."/>
            <person name="Begoude B.A."/>
            <person name="Ten Hoopen G.M."/>
            <person name="Coulibaly K."/>
            <person name="Kebe B.I."/>
            <person name="Melnick R.L."/>
            <person name="Guiltinan M.J."/>
            <person name="Tyler B.M."/>
            <person name="Meinhardt L.W."/>
            <person name="Bailey B.A."/>
        </authorList>
    </citation>
    <scope>NUCLEOTIDE SEQUENCE [LARGE SCALE GENOMIC DNA]</scope>
    <source>
        <strain evidence="4">sbr112.9</strain>
        <tissue evidence="3">Mycelia</tissue>
    </source>
</reference>
<evidence type="ECO:0000313" key="4">
    <source>
        <dbReference type="Proteomes" id="UP000237271"/>
    </source>
</evidence>
<feature type="region of interest" description="Disordered" evidence="2">
    <location>
        <begin position="246"/>
        <end position="277"/>
    </location>
</feature>
<keyword evidence="4" id="KW-1185">Reference proteome</keyword>
<gene>
    <name evidence="3" type="ORF">PHPALM_19245</name>
</gene>